<accession>A0AAD5MLX5</accession>
<comment type="caution">
    <text evidence="1">The sequence shown here is derived from an EMBL/GenBank/DDBJ whole genome shotgun (WGS) entry which is preliminary data.</text>
</comment>
<sequence length="77" mass="8615">MDDFDRHDNFHDSSFCSFHLIRGFRTKSRVRGTVECVCCRPSPCDRIGSGVIAKCRIGNSSKLRPQTSINSTLIPSP</sequence>
<protein>
    <submittedName>
        <fullName evidence="1">Uncharacterized protein</fullName>
    </submittedName>
</protein>
<dbReference type="Proteomes" id="UP001196413">
    <property type="component" value="Unassembled WGS sequence"/>
</dbReference>
<organism evidence="1 2">
    <name type="scientific">Parelaphostrongylus tenuis</name>
    <name type="common">Meningeal worm</name>
    <dbReference type="NCBI Taxonomy" id="148309"/>
    <lineage>
        <taxon>Eukaryota</taxon>
        <taxon>Metazoa</taxon>
        <taxon>Ecdysozoa</taxon>
        <taxon>Nematoda</taxon>
        <taxon>Chromadorea</taxon>
        <taxon>Rhabditida</taxon>
        <taxon>Rhabditina</taxon>
        <taxon>Rhabditomorpha</taxon>
        <taxon>Strongyloidea</taxon>
        <taxon>Metastrongylidae</taxon>
        <taxon>Parelaphostrongylus</taxon>
    </lineage>
</organism>
<evidence type="ECO:0000313" key="1">
    <source>
        <dbReference type="EMBL" id="KAJ1346469.1"/>
    </source>
</evidence>
<dbReference type="AlphaFoldDB" id="A0AAD5MLX5"/>
<gene>
    <name evidence="1" type="ORF">KIN20_001259</name>
</gene>
<reference evidence="1" key="1">
    <citation type="submission" date="2021-06" db="EMBL/GenBank/DDBJ databases">
        <title>Parelaphostrongylus tenuis whole genome reference sequence.</title>
        <authorList>
            <person name="Garwood T.J."/>
            <person name="Larsen P.A."/>
            <person name="Fountain-Jones N.M."/>
            <person name="Garbe J.R."/>
            <person name="Macchietto M.G."/>
            <person name="Kania S.A."/>
            <person name="Gerhold R.W."/>
            <person name="Richards J.E."/>
            <person name="Wolf T.M."/>
        </authorList>
    </citation>
    <scope>NUCLEOTIDE SEQUENCE</scope>
    <source>
        <strain evidence="1">MNPRO001-30</strain>
        <tissue evidence="1">Meninges</tissue>
    </source>
</reference>
<keyword evidence="2" id="KW-1185">Reference proteome</keyword>
<name>A0AAD5MLX5_PARTN</name>
<evidence type="ECO:0000313" key="2">
    <source>
        <dbReference type="Proteomes" id="UP001196413"/>
    </source>
</evidence>
<proteinExistence type="predicted"/>
<dbReference type="EMBL" id="JAHQIW010000178">
    <property type="protein sequence ID" value="KAJ1346469.1"/>
    <property type="molecule type" value="Genomic_DNA"/>
</dbReference>